<dbReference type="InterPro" id="IPR003399">
    <property type="entry name" value="Mce/MlaD"/>
</dbReference>
<sequence length="348" mass="36872">MMCGACSPTGTQARPTEYCAIMPDSVGLYVDNPVTQMGMRIGKVTAIIADNLSTRVDFVVDEQRLLPNGVKAVIRSNSLLADRSLELVGNYAGGPQLSADGCIPVSRSFTPKSLSQIIGASTEFINAINSDASTNIGDVVNGIDQALRGQGADINRALTKASSLLDSPDQAIGDIGAIMKNVSQLTSTVRTLEPTIRRTLEELEQVGPELASTVLGADKMFHGLIPVGTMVSDLETQLGGEFQQTLDSISVVVRKLSPRAPFYASLLNIAPRLINGAANFVESRGNSGAAAFTIRYRPPLYRVRTPDGWAQCGYMNAAMPGSCANVAGMPYAVDVALLQYVLTTAANR</sequence>
<reference evidence="3" key="1">
    <citation type="submission" date="2016-09" db="EMBL/GenBank/DDBJ databases">
        <authorList>
            <person name="Greninger A.L."/>
            <person name="Jerome K.R."/>
            <person name="Mcnair B."/>
            <person name="Wallis C."/>
            <person name="Fang F."/>
        </authorList>
    </citation>
    <scope>NUCLEOTIDE SEQUENCE [LARGE SCALE GENOMIC DNA]</scope>
    <source>
        <strain evidence="3">M7</strain>
    </source>
</reference>
<dbReference type="Pfam" id="PF02470">
    <property type="entry name" value="MlaD"/>
    <property type="match status" value="1"/>
</dbReference>
<evidence type="ECO:0000259" key="1">
    <source>
        <dbReference type="Pfam" id="PF02470"/>
    </source>
</evidence>
<organism evidence="2 3">
    <name type="scientific">Mycolicibacterium holsaticum</name>
    <dbReference type="NCBI Taxonomy" id="152142"/>
    <lineage>
        <taxon>Bacteria</taxon>
        <taxon>Bacillati</taxon>
        <taxon>Actinomycetota</taxon>
        <taxon>Actinomycetes</taxon>
        <taxon>Mycobacteriales</taxon>
        <taxon>Mycobacteriaceae</taxon>
        <taxon>Mycolicibacterium</taxon>
    </lineage>
</organism>
<keyword evidence="3" id="KW-1185">Reference proteome</keyword>
<comment type="caution">
    <text evidence="2">The sequence shown here is derived from an EMBL/GenBank/DDBJ whole genome shotgun (WGS) entry which is preliminary data.</text>
</comment>
<evidence type="ECO:0000313" key="3">
    <source>
        <dbReference type="Proteomes" id="UP000094243"/>
    </source>
</evidence>
<proteinExistence type="predicted"/>
<feature type="domain" description="Mce/MlaD" evidence="1">
    <location>
        <begin position="16"/>
        <end position="88"/>
    </location>
</feature>
<dbReference type="InterPro" id="IPR052336">
    <property type="entry name" value="MlaD_Phospholipid_Transporter"/>
</dbReference>
<evidence type="ECO:0000313" key="2">
    <source>
        <dbReference type="EMBL" id="ODQ93390.1"/>
    </source>
</evidence>
<dbReference type="PANTHER" id="PTHR33371">
    <property type="entry name" value="INTERMEMBRANE PHOSPHOLIPID TRANSPORT SYSTEM BINDING PROTEIN MLAD-RELATED"/>
    <property type="match status" value="1"/>
</dbReference>
<gene>
    <name evidence="2" type="ORF">BHQ17_13550</name>
</gene>
<protein>
    <submittedName>
        <fullName evidence="2">Mammalian cell entry protein</fullName>
    </submittedName>
</protein>
<dbReference type="PANTHER" id="PTHR33371:SF4">
    <property type="entry name" value="INTERMEMBRANE PHOSPHOLIPID TRANSPORT SYSTEM BINDING PROTEIN MLAD"/>
    <property type="match status" value="1"/>
</dbReference>
<dbReference type="Proteomes" id="UP000094243">
    <property type="component" value="Unassembled WGS sequence"/>
</dbReference>
<dbReference type="EMBL" id="MIGZ01000070">
    <property type="protein sequence ID" value="ODQ93390.1"/>
    <property type="molecule type" value="Genomic_DNA"/>
</dbReference>
<name>A0A1E3RU76_9MYCO</name>
<accession>A0A1E3RU76</accession>
<dbReference type="AlphaFoldDB" id="A0A1E3RU76"/>